<accession>A0A840R6P2</accession>
<feature type="transmembrane region" description="Helical" evidence="1">
    <location>
        <begin position="12"/>
        <end position="36"/>
    </location>
</feature>
<name>A0A840R6P2_9GAMM</name>
<dbReference type="Proteomes" id="UP000536640">
    <property type="component" value="Unassembled WGS sequence"/>
</dbReference>
<dbReference type="EMBL" id="JACHHW010000006">
    <property type="protein sequence ID" value="MBB5188031.1"/>
    <property type="molecule type" value="Genomic_DNA"/>
</dbReference>
<keyword evidence="1" id="KW-0812">Transmembrane</keyword>
<keyword evidence="1" id="KW-1133">Transmembrane helix</keyword>
<sequence length="348" mass="37066">MKYQLHKTHAGLSLVELLIAMGLGAFMLLGIISLVASMSNTRSQLAANSDQIENGRYALEVLSDDIVLGGFYGKYHAGVANYTQPSPCLNGADLTTLGFKYDASTPDLPAAVQGFAVGEALPDCLPVGTVANSEVLVVRHVDTQEIAPGSLSGTNTAPYFQVSNCDADLAVFAFSNNKANLTLRDSDCSTVASAWAYVSRAYFLSSCDDCDAADGIPTLKMIELSGGSLTTQSLVNGVEDIHYRYGLDLDVDGSPDCYVDNPVQVAVPSACDAGTWSPANNWENVVTVEVNLLVRGITETKLALATMNYDLNRIDADGNAVKRTFNDKVRRSVFSSVVVLPNVIGSRK</sequence>
<evidence type="ECO:0000313" key="2">
    <source>
        <dbReference type="EMBL" id="MBB5188031.1"/>
    </source>
</evidence>
<proteinExistence type="predicted"/>
<evidence type="ECO:0000313" key="3">
    <source>
        <dbReference type="Proteomes" id="UP000536640"/>
    </source>
</evidence>
<dbReference type="RefSeq" id="WP_184463097.1">
    <property type="nucleotide sequence ID" value="NZ_JACHHW010000006.1"/>
</dbReference>
<protein>
    <submittedName>
        <fullName evidence="2">Type IV pilus assembly protein PilW</fullName>
    </submittedName>
</protein>
<dbReference type="InterPro" id="IPR032092">
    <property type="entry name" value="PilW"/>
</dbReference>
<reference evidence="2 3" key="1">
    <citation type="submission" date="2020-08" db="EMBL/GenBank/DDBJ databases">
        <title>Genomic Encyclopedia of Type Strains, Phase IV (KMG-IV): sequencing the most valuable type-strain genomes for metagenomic binning, comparative biology and taxonomic classification.</title>
        <authorList>
            <person name="Goeker M."/>
        </authorList>
    </citation>
    <scope>NUCLEOTIDE SEQUENCE [LARGE SCALE GENOMIC DNA]</scope>
    <source>
        <strain evidence="2 3">DSM 25701</strain>
    </source>
</reference>
<dbReference type="AlphaFoldDB" id="A0A840R6P2"/>
<keyword evidence="1" id="KW-0472">Membrane</keyword>
<comment type="caution">
    <text evidence="2">The sequence shown here is derived from an EMBL/GenBank/DDBJ whole genome shotgun (WGS) entry which is preliminary data.</text>
</comment>
<gene>
    <name evidence="2" type="ORF">HNQ57_002310</name>
</gene>
<dbReference type="GO" id="GO:0043683">
    <property type="term" value="P:type IV pilus assembly"/>
    <property type="evidence" value="ECO:0007669"/>
    <property type="project" value="InterPro"/>
</dbReference>
<keyword evidence="3" id="KW-1185">Reference proteome</keyword>
<dbReference type="Pfam" id="PF16074">
    <property type="entry name" value="PilW"/>
    <property type="match status" value="1"/>
</dbReference>
<organism evidence="2 3">
    <name type="scientific">Zhongshania antarctica</name>
    <dbReference type="NCBI Taxonomy" id="641702"/>
    <lineage>
        <taxon>Bacteria</taxon>
        <taxon>Pseudomonadati</taxon>
        <taxon>Pseudomonadota</taxon>
        <taxon>Gammaproteobacteria</taxon>
        <taxon>Cellvibrionales</taxon>
        <taxon>Spongiibacteraceae</taxon>
        <taxon>Zhongshania</taxon>
    </lineage>
</organism>
<dbReference type="PROSITE" id="PS00409">
    <property type="entry name" value="PROKAR_NTER_METHYL"/>
    <property type="match status" value="1"/>
</dbReference>
<dbReference type="InterPro" id="IPR012902">
    <property type="entry name" value="N_methyl_site"/>
</dbReference>
<evidence type="ECO:0000256" key="1">
    <source>
        <dbReference type="SAM" id="Phobius"/>
    </source>
</evidence>